<dbReference type="Gene3D" id="3.50.50.60">
    <property type="entry name" value="FAD/NAD(P)-binding domain"/>
    <property type="match status" value="1"/>
</dbReference>
<dbReference type="SUPFAM" id="SSF51905">
    <property type="entry name" value="FAD/NAD(P)-binding domain"/>
    <property type="match status" value="1"/>
</dbReference>
<gene>
    <name evidence="6" type="ORF">PENSTE_c006G05703</name>
</gene>
<keyword evidence="3" id="KW-0560">Oxidoreductase</keyword>
<dbReference type="Proteomes" id="UP000191285">
    <property type="component" value="Unassembled WGS sequence"/>
</dbReference>
<dbReference type="GO" id="GO:0071949">
    <property type="term" value="F:FAD binding"/>
    <property type="evidence" value="ECO:0007669"/>
    <property type="project" value="InterPro"/>
</dbReference>
<comment type="caution">
    <text evidence="6">The sequence shown here is derived from an EMBL/GenBank/DDBJ whole genome shotgun (WGS) entry which is preliminary data.</text>
</comment>
<dbReference type="OrthoDB" id="655030at2759"/>
<evidence type="ECO:0000313" key="7">
    <source>
        <dbReference type="Proteomes" id="UP000191285"/>
    </source>
</evidence>
<dbReference type="Pfam" id="PF01494">
    <property type="entry name" value="FAD_binding_3"/>
    <property type="match status" value="1"/>
</dbReference>
<dbReference type="Gene3D" id="3.30.9.10">
    <property type="entry name" value="D-Amino Acid Oxidase, subunit A, domain 2"/>
    <property type="match status" value="1"/>
</dbReference>
<keyword evidence="4" id="KW-0732">Signal</keyword>
<feature type="chain" id="PRO_5012776972" description="FAD-binding domain-containing protein" evidence="4">
    <location>
        <begin position="20"/>
        <end position="410"/>
    </location>
</feature>
<dbReference type="InterPro" id="IPR002938">
    <property type="entry name" value="FAD-bd"/>
</dbReference>
<organism evidence="6 7">
    <name type="scientific">Penicillium steckii</name>
    <dbReference type="NCBI Taxonomy" id="303698"/>
    <lineage>
        <taxon>Eukaryota</taxon>
        <taxon>Fungi</taxon>
        <taxon>Dikarya</taxon>
        <taxon>Ascomycota</taxon>
        <taxon>Pezizomycotina</taxon>
        <taxon>Eurotiomycetes</taxon>
        <taxon>Eurotiomycetidae</taxon>
        <taxon>Eurotiales</taxon>
        <taxon>Aspergillaceae</taxon>
        <taxon>Penicillium</taxon>
    </lineage>
</organism>
<dbReference type="InterPro" id="IPR051704">
    <property type="entry name" value="FAD_aromatic-hydroxylase"/>
</dbReference>
<dbReference type="PANTHER" id="PTHR46865">
    <property type="entry name" value="OXIDOREDUCTASE-RELATED"/>
    <property type="match status" value="1"/>
</dbReference>
<evidence type="ECO:0000256" key="1">
    <source>
        <dbReference type="ARBA" id="ARBA00022630"/>
    </source>
</evidence>
<feature type="domain" description="FAD-binding" evidence="5">
    <location>
        <begin position="4"/>
        <end position="325"/>
    </location>
</feature>
<feature type="signal peptide" evidence="4">
    <location>
        <begin position="1"/>
        <end position="19"/>
    </location>
</feature>
<dbReference type="PRINTS" id="PR00420">
    <property type="entry name" value="RNGMNOXGNASE"/>
</dbReference>
<keyword evidence="7" id="KW-1185">Reference proteome</keyword>
<dbReference type="AlphaFoldDB" id="A0A1V6THH0"/>
<evidence type="ECO:0000256" key="2">
    <source>
        <dbReference type="ARBA" id="ARBA00022827"/>
    </source>
</evidence>
<evidence type="ECO:0000256" key="4">
    <source>
        <dbReference type="SAM" id="SignalP"/>
    </source>
</evidence>
<evidence type="ECO:0000259" key="5">
    <source>
        <dbReference type="Pfam" id="PF01494"/>
    </source>
</evidence>
<dbReference type="PANTHER" id="PTHR46865:SF2">
    <property type="entry name" value="MONOOXYGENASE"/>
    <property type="match status" value="1"/>
</dbReference>
<dbReference type="EMBL" id="MLKD01000006">
    <property type="protein sequence ID" value="OQE25434.1"/>
    <property type="molecule type" value="Genomic_DNA"/>
</dbReference>
<dbReference type="GO" id="GO:0016491">
    <property type="term" value="F:oxidoreductase activity"/>
    <property type="evidence" value="ECO:0007669"/>
    <property type="project" value="UniProtKB-KW"/>
</dbReference>
<proteinExistence type="predicted"/>
<protein>
    <recommendedName>
        <fullName evidence="5">FAD-binding domain-containing protein</fullName>
    </recommendedName>
</protein>
<dbReference type="STRING" id="303698.A0A1V6THH0"/>
<reference evidence="7" key="1">
    <citation type="journal article" date="2017" name="Nat. Microbiol.">
        <title>Global analysis of biosynthetic gene clusters reveals vast potential of secondary metabolite production in Penicillium species.</title>
        <authorList>
            <person name="Nielsen J.C."/>
            <person name="Grijseels S."/>
            <person name="Prigent S."/>
            <person name="Ji B."/>
            <person name="Dainat J."/>
            <person name="Nielsen K.F."/>
            <person name="Frisvad J.C."/>
            <person name="Workman M."/>
            <person name="Nielsen J."/>
        </authorList>
    </citation>
    <scope>NUCLEOTIDE SEQUENCE [LARGE SCALE GENOMIC DNA]</scope>
    <source>
        <strain evidence="7">IBT 24891</strain>
    </source>
</reference>
<keyword evidence="2" id="KW-0274">FAD</keyword>
<evidence type="ECO:0000313" key="6">
    <source>
        <dbReference type="EMBL" id="OQE25434.1"/>
    </source>
</evidence>
<accession>A0A1V6THH0</accession>
<keyword evidence="1" id="KW-0285">Flavoprotein</keyword>
<dbReference type="InterPro" id="IPR036188">
    <property type="entry name" value="FAD/NAD-bd_sf"/>
</dbReference>
<name>A0A1V6THH0_9EURO</name>
<sequence length="410" mass="46223">MLSLKVLICGGGCAGPALAYWLARTGHDVTIVERFPALRATGAQIDIRGQGIEVIKRMDLDSAIRNKLVDEAGVSFVDSNGDVNATILANKTGKGAQSLTSEYEIMRGDLVRILHQATHQKVRYIFGRTIETFEQDDSSHAVSVRFSDGSSGEYDILIGADGQGSRIRKAILSLDSPEPYRKLGIHMAYWFIPRDGTDDNIRKVYHGSKGRMIMRRTHNTAQTQVYFILKDDSPELSSIPQAPVETQKQYWYTRFQDAGWQTSRFLQGMKSTENWFCQEVVQVQTDTWYKGHVVLLGDASSCPSPFSGMGTTASLVGAYVLAGEINRNVNDLPQAFANYEEVFRPFVNEVQEINTFLLRLAIPQTWWGVAILRFICWLLCFLRIPQQVSRFSKERDGDWKLPNYSELDKN</sequence>
<evidence type="ECO:0000256" key="3">
    <source>
        <dbReference type="ARBA" id="ARBA00023002"/>
    </source>
</evidence>